<accession>A6JJ89</accession>
<protein>
    <submittedName>
        <fullName evidence="2">RCG43693</fullName>
    </submittedName>
</protein>
<evidence type="ECO:0000256" key="1">
    <source>
        <dbReference type="SAM" id="MobiDB-lite"/>
    </source>
</evidence>
<organism evidence="2 3">
    <name type="scientific">Rattus norvegicus</name>
    <name type="common">Rat</name>
    <dbReference type="NCBI Taxonomy" id="10116"/>
    <lineage>
        <taxon>Eukaryota</taxon>
        <taxon>Metazoa</taxon>
        <taxon>Chordata</taxon>
        <taxon>Craniata</taxon>
        <taxon>Vertebrata</taxon>
        <taxon>Euteleostomi</taxon>
        <taxon>Mammalia</taxon>
        <taxon>Eutheria</taxon>
        <taxon>Euarchontoglires</taxon>
        <taxon>Glires</taxon>
        <taxon>Rodentia</taxon>
        <taxon>Myomorpha</taxon>
        <taxon>Muroidea</taxon>
        <taxon>Muridae</taxon>
        <taxon>Murinae</taxon>
        <taxon>Rattus</taxon>
    </lineage>
</organism>
<name>A6JJ89_RAT</name>
<gene>
    <name evidence="2" type="ORF">rCG_43693</name>
</gene>
<sequence>MISGLGELGGPFSSTQPLWR</sequence>
<evidence type="ECO:0000313" key="2">
    <source>
        <dbReference type="EMBL" id="EDM18643.1"/>
    </source>
</evidence>
<dbReference type="EMBL" id="CH473987">
    <property type="protein sequence ID" value="EDM18643.1"/>
    <property type="molecule type" value="Genomic_DNA"/>
</dbReference>
<feature type="region of interest" description="Disordered" evidence="1">
    <location>
        <begin position="1"/>
        <end position="20"/>
    </location>
</feature>
<dbReference type="AlphaFoldDB" id="A6JJ89"/>
<evidence type="ECO:0000313" key="3">
    <source>
        <dbReference type="Proteomes" id="UP000234681"/>
    </source>
</evidence>
<dbReference type="Proteomes" id="UP000234681">
    <property type="component" value="Chromosome 9"/>
</dbReference>
<reference evidence="2 3" key="1">
    <citation type="submission" date="2005-09" db="EMBL/GenBank/DDBJ databases">
        <authorList>
            <person name="Mural R.J."/>
            <person name="Li P.W."/>
            <person name="Adams M.D."/>
            <person name="Amanatides P.G."/>
            <person name="Baden-Tillson H."/>
            <person name="Barnstead M."/>
            <person name="Chin S.H."/>
            <person name="Dew I."/>
            <person name="Evans C.A."/>
            <person name="Ferriera S."/>
            <person name="Flanigan M."/>
            <person name="Fosler C."/>
            <person name="Glodek A."/>
            <person name="Gu Z."/>
            <person name="Holt R.A."/>
            <person name="Jennings D."/>
            <person name="Kraft C.L."/>
            <person name="Lu F."/>
            <person name="Nguyen T."/>
            <person name="Nusskern D.R."/>
            <person name="Pfannkoch C.M."/>
            <person name="Sitter C."/>
            <person name="Sutton G.G."/>
            <person name="Venter J.C."/>
            <person name="Wang Z."/>
            <person name="Woodage T."/>
            <person name="Zheng X.H."/>
            <person name="Zhong F."/>
        </authorList>
    </citation>
    <scope>NUCLEOTIDE SEQUENCE [LARGE SCALE GENOMIC DNA]</scope>
    <source>
        <strain>BN</strain>
        <strain evidence="3">Sprague-Dawley</strain>
    </source>
</reference>
<proteinExistence type="predicted"/>